<comment type="caution">
    <text evidence="7">The sequence shown here is derived from an EMBL/GenBank/DDBJ whole genome shotgun (WGS) entry which is preliminary data.</text>
</comment>
<comment type="subcellular location">
    <subcellularLocation>
        <location evidence="1">Membrane</location>
        <topology evidence="1">Multi-pass membrane protein</topology>
    </subcellularLocation>
</comment>
<dbReference type="InterPro" id="IPR043203">
    <property type="entry name" value="VGCC_Ca_Na"/>
</dbReference>
<dbReference type="PANTHER" id="PTHR10037:SF62">
    <property type="entry name" value="SODIUM CHANNEL PROTEIN 60E"/>
    <property type="match status" value="1"/>
</dbReference>
<dbReference type="Pfam" id="PF00520">
    <property type="entry name" value="Ion_trans"/>
    <property type="match status" value="1"/>
</dbReference>
<keyword evidence="2 5" id="KW-0812">Transmembrane</keyword>
<keyword evidence="4 5" id="KW-0472">Membrane</keyword>
<proteinExistence type="predicted"/>
<dbReference type="EMBL" id="JADJEV010000004">
    <property type="protein sequence ID" value="MBK6973953.1"/>
    <property type="molecule type" value="Genomic_DNA"/>
</dbReference>
<evidence type="ECO:0000256" key="5">
    <source>
        <dbReference type="SAM" id="Phobius"/>
    </source>
</evidence>
<evidence type="ECO:0000259" key="6">
    <source>
        <dbReference type="Pfam" id="PF00520"/>
    </source>
</evidence>
<dbReference type="InterPro" id="IPR027359">
    <property type="entry name" value="Volt_channel_dom_sf"/>
</dbReference>
<dbReference type="SUPFAM" id="SSF81324">
    <property type="entry name" value="Voltage-gated potassium channels"/>
    <property type="match status" value="1"/>
</dbReference>
<feature type="domain" description="Ion transport" evidence="6">
    <location>
        <begin position="21"/>
        <end position="234"/>
    </location>
</feature>
<evidence type="ECO:0000256" key="2">
    <source>
        <dbReference type="ARBA" id="ARBA00022692"/>
    </source>
</evidence>
<evidence type="ECO:0000256" key="3">
    <source>
        <dbReference type="ARBA" id="ARBA00022989"/>
    </source>
</evidence>
<dbReference type="Proteomes" id="UP000807785">
    <property type="component" value="Unassembled WGS sequence"/>
</dbReference>
<dbReference type="GO" id="GO:0005248">
    <property type="term" value="F:voltage-gated sodium channel activity"/>
    <property type="evidence" value="ECO:0007669"/>
    <property type="project" value="TreeGrafter"/>
</dbReference>
<feature type="transmembrane region" description="Helical" evidence="5">
    <location>
        <begin position="200"/>
        <end position="225"/>
    </location>
</feature>
<evidence type="ECO:0000313" key="7">
    <source>
        <dbReference type="EMBL" id="MBK6973953.1"/>
    </source>
</evidence>
<protein>
    <submittedName>
        <fullName evidence="7">Ion transporter</fullName>
    </submittedName>
</protein>
<gene>
    <name evidence="7" type="ORF">IPH26_13820</name>
</gene>
<accession>A0A9D7E540</accession>
<evidence type="ECO:0000256" key="1">
    <source>
        <dbReference type="ARBA" id="ARBA00004141"/>
    </source>
</evidence>
<feature type="transmembrane region" description="Helical" evidence="5">
    <location>
        <begin position="85"/>
        <end position="105"/>
    </location>
</feature>
<feature type="transmembrane region" description="Helical" evidence="5">
    <location>
        <begin position="126"/>
        <end position="159"/>
    </location>
</feature>
<name>A0A9D7E540_9PROT</name>
<reference evidence="7" key="1">
    <citation type="submission" date="2020-10" db="EMBL/GenBank/DDBJ databases">
        <title>Connecting structure to function with the recovery of over 1000 high-quality activated sludge metagenome-assembled genomes encoding full-length rRNA genes using long-read sequencing.</title>
        <authorList>
            <person name="Singleton C.M."/>
            <person name="Petriglieri F."/>
            <person name="Kristensen J.M."/>
            <person name="Kirkegaard R.H."/>
            <person name="Michaelsen T.Y."/>
            <person name="Andersen M.H."/>
            <person name="Karst S.M."/>
            <person name="Dueholm M.S."/>
            <person name="Nielsen P.H."/>
            <person name="Albertsen M."/>
        </authorList>
    </citation>
    <scope>NUCLEOTIDE SEQUENCE</scope>
    <source>
        <strain evidence="7">Bjer_18-Q3-R1-45_BAT3C.347</strain>
    </source>
</reference>
<evidence type="ECO:0000256" key="4">
    <source>
        <dbReference type="ARBA" id="ARBA00023136"/>
    </source>
</evidence>
<keyword evidence="3 5" id="KW-1133">Transmembrane helix</keyword>
<dbReference type="Gene3D" id="1.10.287.70">
    <property type="match status" value="1"/>
</dbReference>
<dbReference type="InterPro" id="IPR005821">
    <property type="entry name" value="Ion_trans_dom"/>
</dbReference>
<feature type="transmembrane region" description="Helical" evidence="5">
    <location>
        <begin position="51"/>
        <end position="73"/>
    </location>
</feature>
<dbReference type="AlphaFoldDB" id="A0A9D7E540"/>
<dbReference type="PANTHER" id="PTHR10037">
    <property type="entry name" value="VOLTAGE-GATED CATION CHANNEL CALCIUM AND SODIUM"/>
    <property type="match status" value="1"/>
</dbReference>
<organism evidence="7 8">
    <name type="scientific">Candidatus Methylophosphatis roskildensis</name>
    <dbReference type="NCBI Taxonomy" id="2899263"/>
    <lineage>
        <taxon>Bacteria</taxon>
        <taxon>Pseudomonadati</taxon>
        <taxon>Pseudomonadota</taxon>
        <taxon>Betaproteobacteria</taxon>
        <taxon>Nitrosomonadales</taxon>
        <taxon>Sterolibacteriaceae</taxon>
        <taxon>Candidatus Methylophosphatis</taxon>
    </lineage>
</organism>
<dbReference type="Gene3D" id="1.20.120.350">
    <property type="entry name" value="Voltage-gated potassium channels. Chain C"/>
    <property type="match status" value="1"/>
</dbReference>
<feature type="transmembrane region" description="Helical" evidence="5">
    <location>
        <begin position="20"/>
        <end position="39"/>
    </location>
</feature>
<evidence type="ECO:0000313" key="8">
    <source>
        <dbReference type="Proteomes" id="UP000807785"/>
    </source>
</evidence>
<sequence length="276" mass="30674">MTNETDRWRLSLAHWIERPAVHNTLIALIVVNAIILGMATSTALMARWGGLLRALDTAILAVFVVEIALRIAAHRLAFFRDPWSVFDFLVVGIALLPATGPFAVLRALRVLRVLRLLTMVPSMRRVVAGLLAAIPGLTSVIAIIAIIFYVAAVIATQLFGDRFPDWFGTLGESAYTLFQVMTLESWSMGIARPVIETYPYAWIFFVLFIMVSTFTMLNLFIAIIVNAMQSYQEAEAKHTEAVVTARIDADTRELQSEIAALRAEIGLLRRDLGREA</sequence>
<dbReference type="GO" id="GO:0001518">
    <property type="term" value="C:voltage-gated sodium channel complex"/>
    <property type="evidence" value="ECO:0007669"/>
    <property type="project" value="TreeGrafter"/>
</dbReference>